<dbReference type="InterPro" id="IPR027417">
    <property type="entry name" value="P-loop_NTPase"/>
</dbReference>
<evidence type="ECO:0000313" key="2">
    <source>
        <dbReference type="EMBL" id="TNN06401.1"/>
    </source>
</evidence>
<comment type="caution">
    <text evidence="2">The sequence shown here is derived from an EMBL/GenBank/DDBJ whole genome shotgun (WGS) entry which is preliminary data.</text>
</comment>
<dbReference type="STRING" id="6182.A0A4Z2CQ65"/>
<keyword evidence="3" id="KW-1185">Reference proteome</keyword>
<dbReference type="OrthoDB" id="2325716at2759"/>
<dbReference type="SUPFAM" id="SSF52540">
    <property type="entry name" value="P-loop containing nucleoside triphosphate hydrolases"/>
    <property type="match status" value="1"/>
</dbReference>
<sequence length="1875" mass="217824">MSPVSDIIPNKRNPLKASNVTPIQLTQIEESVRRKNEIIRTLNPDILDKWYRSTSASHPDISYLQPVSHILPGITSFDDQNIRQAELKSWLNDSHRIRCLLMRFFNRKQTNTSSTTSFRIPETEISTPNTERTQLNTDSVLGSSGQTDASDGSPNVEEQFTFQSEIERQIESVLQNEELNSDCFVHIRFHQDNKNLQKSTNQDTSVSWRSRSLSLASWSTTRSNLNTLSSNSSNSIRNEFLSSAFDESLNRAKLLVDWARLKVPADNQEHYELEKSPIITMNDQINCTQSYLDPINFQEHSIYLDDMCRNIRNKFSQSLIEEMNRRHSIDMKDMKCLHHWCLEFEMSAHLEVMERLSSMFVAREELTQQLYDSIMKYTTNRQEKIDADNNSFNFIHVTGESGSGKSVLLARLTKMLLTKPMKTDTSIANPRVIYRMIGSSTMSLNLLNLLGYLSLELSTRMNNSTISDTYDGLRTALHTAIIEATYEQSSQQPLIIILDGIENLEECKQRKEEFPLSWIPISWITYKPTLNCPVIFILSTTSSPNEVAYFNKILQNIIHQFIIHDKSDNDDDDHVVKDIGNYHRIHLTPLDHMNIMKCLQSWLPTDDHLPNIITTTSTNSNSNNNNNYMHIMSSIKTINNVTSFQPFQLKLIVYLLKIHVNNELIDNLLKNLANLPIYQLYTTLLKYLSKYYGLKRVQFILGHLTLTRWGLTNEDLINLFWFNFPYSNQFNKSINQYHRHSIQLVTNKEFYVNDKIERVNITYNWLLRIMHEILLPLGIIQYRRSPPYGCYVMYNISQQSLNYWIEQMNLDEKLKLDYCTLQMNTFYNQHKLISLLHNIQLHDNYLQLAIHWRWLHEVPYHLCKLGRLQQLKTMCFFNAIWLNYKLQLNVNTDYNTSTLQNILDEFIFYLALLHNSNQLIQNTNDDVINSDVFIQQVIKNLHNNLDILFIISQLIQWRRQLNTNPYLLNSILMNSIKNELHNTLLINHVIDPNNEQSNELIIMMQKSLTTLMDTIQHYNTMHNINLPYLINFNIYTELCNNHQIVHNLTCNSLNMTISTIQLTSSRKQIQVNAIAYSNSNEYLAISTKDVITLVTTLQIWQLSMNYRLINIILSYNNMQIINELIWITNDQAILGIETPSQCIYIWPIHLNYSTSLTSSNNNHNHGDYYLLLNDTNSPYHEMSTIKDNCTVHIAETDHNGIAYISVLQQGVCKLTIWLWENYSLYRLTESISLLNLPQNTSHTTDRSHYKILRSMSLPNSVKSNTEVLFSSHTTKNSSQLQIICGARGDSQAIMFSIQLKNDHHIDFNQLIKQTSLKCPNQGTRLLGINSDRLKLIILASRSPPSNILLNDHVLGCIDLFDEVNGNFIQRIESLSFDVFASMEPFTRRFNLLTYSSPPKLYIYNDTLINGQVITVIHNYSRREKHKFHSQYDTTNENISSMEVVIWDINKSTSNLLKPEQLMPYLVHNQCTFIAPYTVSVRNLNQLSMVKPIYEEVGYCVYNCNPAEALTMNSTVSKPVKEMNTTYKIISSLYMMEVTFDCISFICYNSSDNEISVGIMYQAIKNSVNDWSMEYLLVKPYNKETWNNKDQFIFDGRILITLEKLEYSVVVEDCREVYQRMGIYAVVYDSTNEFTLNHLRHLTDVFIIPNNLFEYSILHSIDPDGTSYLIGLNETRSHFVAYNLMNGQVMWRLKPDFTVYPEYSRHTESNAQNELSILQKTNSNKNNSTIEKFLFSGNRSIMIVSYGSECVCVFLLSKLQHVGNLNEAYAMNNETSQSKLQKPSSSLSSSSSVSLNAPNLSVSALSYDGYWLVHSEFSHEDQCPCLTVWSLINFHENKPINHEHAIQWNRKRLLASTRFNSSWNKWNKLCYCWCTS</sequence>
<proteinExistence type="predicted"/>
<reference evidence="2 3" key="1">
    <citation type="submission" date="2019-03" db="EMBL/GenBank/DDBJ databases">
        <title>An improved genome assembly of the fluke Schistosoma japonicum.</title>
        <authorList>
            <person name="Hu W."/>
            <person name="Luo F."/>
            <person name="Yin M."/>
            <person name="Mo X."/>
            <person name="Sun C."/>
            <person name="Wu Q."/>
            <person name="Zhu B."/>
            <person name="Xiang M."/>
            <person name="Wang J."/>
            <person name="Wang Y."/>
            <person name="Zhang T."/>
            <person name="Xu B."/>
            <person name="Zheng H."/>
            <person name="Feng Z."/>
        </authorList>
    </citation>
    <scope>NUCLEOTIDE SEQUENCE [LARGE SCALE GENOMIC DNA]</scope>
    <source>
        <strain evidence="2">HuSjv2</strain>
        <tissue evidence="2">Worms</tissue>
    </source>
</reference>
<gene>
    <name evidence="2" type="ORF">EWB00_008404</name>
</gene>
<dbReference type="InterPro" id="IPR052752">
    <property type="entry name" value="NACHT-WD_repeat"/>
</dbReference>
<dbReference type="Proteomes" id="UP000311919">
    <property type="component" value="Unassembled WGS sequence"/>
</dbReference>
<dbReference type="EMBL" id="SKCS01000466">
    <property type="protein sequence ID" value="TNN06401.1"/>
    <property type="molecule type" value="Genomic_DNA"/>
</dbReference>
<protein>
    <submittedName>
        <fullName evidence="2">Uncharacterized protein</fullName>
    </submittedName>
</protein>
<name>A0A4Z2CQ65_SCHJA</name>
<evidence type="ECO:0000256" key="1">
    <source>
        <dbReference type="SAM" id="MobiDB-lite"/>
    </source>
</evidence>
<evidence type="ECO:0000313" key="3">
    <source>
        <dbReference type="Proteomes" id="UP000311919"/>
    </source>
</evidence>
<feature type="region of interest" description="Disordered" evidence="1">
    <location>
        <begin position="112"/>
        <end position="155"/>
    </location>
</feature>
<dbReference type="Gene3D" id="3.40.50.300">
    <property type="entry name" value="P-loop containing nucleotide triphosphate hydrolases"/>
    <property type="match status" value="1"/>
</dbReference>
<dbReference type="PANTHER" id="PTHR19871:SF14">
    <property type="entry name" value="DUF4062 DOMAIN-CONTAINING PROTEIN"/>
    <property type="match status" value="1"/>
</dbReference>
<organism evidence="2 3">
    <name type="scientific">Schistosoma japonicum</name>
    <name type="common">Blood fluke</name>
    <dbReference type="NCBI Taxonomy" id="6182"/>
    <lineage>
        <taxon>Eukaryota</taxon>
        <taxon>Metazoa</taxon>
        <taxon>Spiralia</taxon>
        <taxon>Lophotrochozoa</taxon>
        <taxon>Platyhelminthes</taxon>
        <taxon>Trematoda</taxon>
        <taxon>Digenea</taxon>
        <taxon>Strigeidida</taxon>
        <taxon>Schistosomatoidea</taxon>
        <taxon>Schistosomatidae</taxon>
        <taxon>Schistosoma</taxon>
    </lineage>
</organism>
<accession>A0A4Z2CQ65</accession>
<dbReference type="PANTHER" id="PTHR19871">
    <property type="entry name" value="BETA TRANSDUCIN-RELATED PROTEIN"/>
    <property type="match status" value="1"/>
</dbReference>